<evidence type="ECO:0000313" key="6">
    <source>
        <dbReference type="Proteomes" id="UP000317940"/>
    </source>
</evidence>
<feature type="domain" description="AMP-binding enzyme C-terminal" evidence="4">
    <location>
        <begin position="404"/>
        <end position="474"/>
    </location>
</feature>
<dbReference type="PANTHER" id="PTHR44845:SF4">
    <property type="entry name" value="NONRIBOSOMAL PEPTIDE SYNTHASE INPA"/>
    <property type="match status" value="1"/>
</dbReference>
<dbReference type="InterPro" id="IPR042099">
    <property type="entry name" value="ANL_N_sf"/>
</dbReference>
<feature type="domain" description="AMP-dependent synthetase/ligase" evidence="3">
    <location>
        <begin position="23"/>
        <end position="314"/>
    </location>
</feature>
<keyword evidence="2" id="KW-0597">Phosphoprotein</keyword>
<keyword evidence="6" id="KW-1185">Reference proteome</keyword>
<sequence>MGGRVEETATEPRCPVLERVLTAVELHADRPAVVGADRTLSYAQVGATIERVAGVLRDSAPPGSVVAVSTRGGVDLPGVFLGVRAAGLVPYLLDAYLPRARVEALLAVARPAVVIEEAPPHRLRPGVPDPRVLPPAAGYVVFTSGSQGAPKGIVGNAAGLDRFLDWEVRELALEPGRPAAVLTSPSFDVVLREMLVPLVCGGRLHVAGPRVRTDPRSVLPWLREEGVELLHLVPSLSARWLAGHDLGLPRLRWSVFAGEPLYARHVRQWRQAAPNSRIGNLYGPSETTLAKFWHRVDGPVEGLLPVGRPLPGTVLHRLPVPEHAAAAPGTFRIGIETPDGSLGYLDPDRIGEVAGTLRRAREVTLFETQDRGRTAPDGSLIVAGRLDSIVKRRGAAVDTASIAAAALDDPGVEAACCFQVDRDAEGDLVLALAVRGEPAVDRGALVTALRTALGPAMPDAVLACEQLPRLPSGKVDAGAVARGLASGELAARPLFGAARFGSTSVNDNPTNEREAQPR</sequence>
<dbReference type="Pfam" id="PF13193">
    <property type="entry name" value="AMP-binding_C"/>
    <property type="match status" value="1"/>
</dbReference>
<organism evidence="5 6">
    <name type="scientific">Kitasatospora viridis</name>
    <dbReference type="NCBI Taxonomy" id="281105"/>
    <lineage>
        <taxon>Bacteria</taxon>
        <taxon>Bacillati</taxon>
        <taxon>Actinomycetota</taxon>
        <taxon>Actinomycetes</taxon>
        <taxon>Kitasatosporales</taxon>
        <taxon>Streptomycetaceae</taxon>
        <taxon>Kitasatospora</taxon>
    </lineage>
</organism>
<dbReference type="Pfam" id="PF00501">
    <property type="entry name" value="AMP-binding"/>
    <property type="match status" value="1"/>
</dbReference>
<dbReference type="RefSeq" id="WP_145909404.1">
    <property type="nucleotide sequence ID" value="NZ_BAAAMZ010000001.1"/>
</dbReference>
<accession>A0A561TSV9</accession>
<dbReference type="SUPFAM" id="SSF56801">
    <property type="entry name" value="Acetyl-CoA synthetase-like"/>
    <property type="match status" value="1"/>
</dbReference>
<dbReference type="Gene3D" id="3.30.300.30">
    <property type="match status" value="1"/>
</dbReference>
<dbReference type="OrthoDB" id="4477213at2"/>
<dbReference type="InterPro" id="IPR000873">
    <property type="entry name" value="AMP-dep_synth/lig_dom"/>
</dbReference>
<dbReference type="Gene3D" id="3.40.50.12780">
    <property type="entry name" value="N-terminal domain of ligase-like"/>
    <property type="match status" value="1"/>
</dbReference>
<comment type="caution">
    <text evidence="5">The sequence shown here is derived from an EMBL/GenBank/DDBJ whole genome shotgun (WGS) entry which is preliminary data.</text>
</comment>
<name>A0A561TSV9_9ACTN</name>
<dbReference type="PANTHER" id="PTHR44845">
    <property type="entry name" value="CARRIER DOMAIN-CONTAINING PROTEIN"/>
    <property type="match status" value="1"/>
</dbReference>
<dbReference type="InterPro" id="IPR045851">
    <property type="entry name" value="AMP-bd_C_sf"/>
</dbReference>
<dbReference type="EMBL" id="VIWT01000003">
    <property type="protein sequence ID" value="TWF90180.1"/>
    <property type="molecule type" value="Genomic_DNA"/>
</dbReference>
<evidence type="ECO:0000256" key="2">
    <source>
        <dbReference type="ARBA" id="ARBA00022553"/>
    </source>
</evidence>
<gene>
    <name evidence="5" type="ORF">FHX73_13224</name>
</gene>
<proteinExistence type="predicted"/>
<reference evidence="5 6" key="1">
    <citation type="submission" date="2019-06" db="EMBL/GenBank/DDBJ databases">
        <title>Sequencing the genomes of 1000 actinobacteria strains.</title>
        <authorList>
            <person name="Klenk H.-P."/>
        </authorList>
    </citation>
    <scope>NUCLEOTIDE SEQUENCE [LARGE SCALE GENOMIC DNA]</scope>
    <source>
        <strain evidence="5 6">DSM 44826</strain>
    </source>
</reference>
<protein>
    <submittedName>
        <fullName evidence="5">AMP-binding enzyme</fullName>
    </submittedName>
</protein>
<keyword evidence="1" id="KW-0596">Phosphopantetheine</keyword>
<dbReference type="Proteomes" id="UP000317940">
    <property type="component" value="Unassembled WGS sequence"/>
</dbReference>
<evidence type="ECO:0000259" key="3">
    <source>
        <dbReference type="Pfam" id="PF00501"/>
    </source>
</evidence>
<evidence type="ECO:0000256" key="1">
    <source>
        <dbReference type="ARBA" id="ARBA00022450"/>
    </source>
</evidence>
<dbReference type="AlphaFoldDB" id="A0A561TSV9"/>
<evidence type="ECO:0000313" key="5">
    <source>
        <dbReference type="EMBL" id="TWF90180.1"/>
    </source>
</evidence>
<dbReference type="InterPro" id="IPR025110">
    <property type="entry name" value="AMP-bd_C"/>
</dbReference>
<evidence type="ECO:0000259" key="4">
    <source>
        <dbReference type="Pfam" id="PF13193"/>
    </source>
</evidence>